<evidence type="ECO:0000313" key="2">
    <source>
        <dbReference type="Proteomes" id="UP001189429"/>
    </source>
</evidence>
<comment type="caution">
    <text evidence="1">The sequence shown here is derived from an EMBL/GenBank/DDBJ whole genome shotgun (WGS) entry which is preliminary data.</text>
</comment>
<proteinExistence type="predicted"/>
<keyword evidence="2" id="KW-1185">Reference proteome</keyword>
<gene>
    <name evidence="1" type="ORF">PCOR1329_LOCUS13002</name>
</gene>
<reference evidence="1" key="1">
    <citation type="submission" date="2023-10" db="EMBL/GenBank/DDBJ databases">
        <authorList>
            <person name="Chen Y."/>
            <person name="Shah S."/>
            <person name="Dougan E. K."/>
            <person name="Thang M."/>
            <person name="Chan C."/>
        </authorList>
    </citation>
    <scope>NUCLEOTIDE SEQUENCE [LARGE SCALE GENOMIC DNA]</scope>
</reference>
<name>A0ABN9QPT1_9DINO</name>
<organism evidence="1 2">
    <name type="scientific">Prorocentrum cordatum</name>
    <dbReference type="NCBI Taxonomy" id="2364126"/>
    <lineage>
        <taxon>Eukaryota</taxon>
        <taxon>Sar</taxon>
        <taxon>Alveolata</taxon>
        <taxon>Dinophyceae</taxon>
        <taxon>Prorocentrales</taxon>
        <taxon>Prorocentraceae</taxon>
        <taxon>Prorocentrum</taxon>
    </lineage>
</organism>
<accession>A0ABN9QPT1</accession>
<dbReference type="EMBL" id="CAUYUJ010003814">
    <property type="protein sequence ID" value="CAK0806965.1"/>
    <property type="molecule type" value="Genomic_DNA"/>
</dbReference>
<evidence type="ECO:0000313" key="1">
    <source>
        <dbReference type="EMBL" id="CAK0806965.1"/>
    </source>
</evidence>
<sequence length="326" mass="36157">GPEGAQRCPETLAALELLENALASEFDVTVRGPPRPRIPEQDLRQRVTWLQKSRARYIKRLKAGLAEQTSGRIHKLWIARVALTDPSIPATTLEQFCTDFPEKETQSIGKDRIGAVRDAMAATLKKMAASAVARHLTALGVGFQDESKTVFLSHIHDEASMRLRSYDASLPGRPVQGNCVTVVFPGARLDLPTELQPLGRKTGAALAKCMVDVVSGVLGLLKEQTVLSWSCFRFVHLLTGDGTNANQNAARRLLRFCQEHVRWGDFRVRYRLVVLQCASHAANLVVIVAICGDLVHNAVENNDICANCSRLYKHLIPDYVEEFPRR</sequence>
<protein>
    <submittedName>
        <fullName evidence="1">Uncharacterized protein</fullName>
    </submittedName>
</protein>
<dbReference type="Proteomes" id="UP001189429">
    <property type="component" value="Unassembled WGS sequence"/>
</dbReference>
<feature type="non-terminal residue" evidence="1">
    <location>
        <position position="1"/>
    </location>
</feature>